<proteinExistence type="predicted"/>
<reference evidence="1 2" key="1">
    <citation type="journal article" date="2020" name="Nature">
        <title>Six reference-quality genomes reveal evolution of bat adaptations.</title>
        <authorList>
            <person name="Jebb D."/>
            <person name="Huang Z."/>
            <person name="Pippel M."/>
            <person name="Hughes G.M."/>
            <person name="Lavrichenko K."/>
            <person name="Devanna P."/>
            <person name="Winkler S."/>
            <person name="Jermiin L.S."/>
            <person name="Skirmuntt E.C."/>
            <person name="Katzourakis A."/>
            <person name="Burkitt-Gray L."/>
            <person name="Ray D.A."/>
            <person name="Sullivan K.A.M."/>
            <person name="Roscito J.G."/>
            <person name="Kirilenko B.M."/>
            <person name="Davalos L.M."/>
            <person name="Corthals A.P."/>
            <person name="Power M.L."/>
            <person name="Jones G."/>
            <person name="Ransome R.D."/>
            <person name="Dechmann D.K.N."/>
            <person name="Locatelli A.G."/>
            <person name="Puechmaille S.J."/>
            <person name="Fedrigo O."/>
            <person name="Jarvis E.D."/>
            <person name="Hiller M."/>
            <person name="Vernes S.C."/>
            <person name="Myers E.W."/>
            <person name="Teeling E.C."/>
        </authorList>
    </citation>
    <scope>NUCLEOTIDE SEQUENCE [LARGE SCALE GENOMIC DNA]</scope>
    <source>
        <strain evidence="1">MMolMol1</strain>
        <tissue evidence="1">Muscle</tissue>
    </source>
</reference>
<evidence type="ECO:0000313" key="2">
    <source>
        <dbReference type="Proteomes" id="UP000550707"/>
    </source>
</evidence>
<sequence length="131" mass="13827">MPPHQLFTVPSLHALLTSAPSVRRLVTCRAEAATPASQSGLGIRPGQIDEAVPGRVLLSVSPFQILPSNLATMWSRPSVRTPFPGCQALRSEWPHPARVSPGVATCSGSSPTARVKNRPLACATPDLTRAS</sequence>
<name>A0A7J8GRT2_MOLMO</name>
<dbReference type="Proteomes" id="UP000550707">
    <property type="component" value="Unassembled WGS sequence"/>
</dbReference>
<accession>A0A7J8GRT2</accession>
<comment type="caution">
    <text evidence="1">The sequence shown here is derived from an EMBL/GenBank/DDBJ whole genome shotgun (WGS) entry which is preliminary data.</text>
</comment>
<dbReference type="EMBL" id="JACASF010000008">
    <property type="protein sequence ID" value="KAF6462365.1"/>
    <property type="molecule type" value="Genomic_DNA"/>
</dbReference>
<dbReference type="AlphaFoldDB" id="A0A7J8GRT2"/>
<gene>
    <name evidence="1" type="ORF">HJG59_011386</name>
</gene>
<organism evidence="1 2">
    <name type="scientific">Molossus molossus</name>
    <name type="common">Pallas' mastiff bat</name>
    <name type="synonym">Vespertilio molossus</name>
    <dbReference type="NCBI Taxonomy" id="27622"/>
    <lineage>
        <taxon>Eukaryota</taxon>
        <taxon>Metazoa</taxon>
        <taxon>Chordata</taxon>
        <taxon>Craniata</taxon>
        <taxon>Vertebrata</taxon>
        <taxon>Euteleostomi</taxon>
        <taxon>Mammalia</taxon>
        <taxon>Eutheria</taxon>
        <taxon>Laurasiatheria</taxon>
        <taxon>Chiroptera</taxon>
        <taxon>Yangochiroptera</taxon>
        <taxon>Molossidae</taxon>
        <taxon>Molossus</taxon>
    </lineage>
</organism>
<keyword evidence="2" id="KW-1185">Reference proteome</keyword>
<dbReference type="InParanoid" id="A0A7J8GRT2"/>
<protein>
    <submittedName>
        <fullName evidence="1">Uncharacterized protein</fullName>
    </submittedName>
</protein>
<evidence type="ECO:0000313" key="1">
    <source>
        <dbReference type="EMBL" id="KAF6462365.1"/>
    </source>
</evidence>